<keyword evidence="7 14" id="KW-0256">Endoplasmic reticulum</keyword>
<keyword evidence="11 14" id="KW-0406">Ion transport</keyword>
<dbReference type="PIRSF" id="PIRSF023322">
    <property type="entry name" value="DUF841_euk"/>
    <property type="match status" value="1"/>
</dbReference>
<evidence type="ECO:0000313" key="18">
    <source>
        <dbReference type="WBParaSite" id="SVE_1160500.1"/>
    </source>
</evidence>
<accession>A0A0K0FQB8</accession>
<reference evidence="17" key="1">
    <citation type="submission" date="2014-07" db="EMBL/GenBank/DDBJ databases">
        <authorList>
            <person name="Martin A.A"/>
            <person name="De Silva N."/>
        </authorList>
    </citation>
    <scope>NUCLEOTIDE SEQUENCE</scope>
</reference>
<keyword evidence="8 14" id="KW-0106">Calcium</keyword>
<evidence type="ECO:0000256" key="3">
    <source>
        <dbReference type="ARBA" id="ARBA00022448"/>
    </source>
</evidence>
<keyword evidence="3 14" id="KW-0813">Transport</keyword>
<reference evidence="18" key="2">
    <citation type="submission" date="2015-08" db="UniProtKB">
        <authorList>
            <consortium name="WormBaseParasite"/>
        </authorList>
    </citation>
    <scope>IDENTIFICATION</scope>
</reference>
<evidence type="ECO:0000256" key="12">
    <source>
        <dbReference type="ARBA" id="ARBA00023136"/>
    </source>
</evidence>
<dbReference type="WBParaSite" id="SVE_1160500.1">
    <property type="protein sequence ID" value="SVE_1160500.1"/>
    <property type="gene ID" value="SVE_1160500"/>
</dbReference>
<evidence type="ECO:0000256" key="15">
    <source>
        <dbReference type="SAM" id="Coils"/>
    </source>
</evidence>
<keyword evidence="6 16" id="KW-0812">Transmembrane</keyword>
<name>A0A0K0FQB8_STRVS</name>
<keyword evidence="5 14" id="KW-0107">Calcium channel</keyword>
<keyword evidence="12 14" id="KW-0472">Membrane</keyword>
<dbReference type="SMART" id="SM01415">
    <property type="entry name" value="DUF106"/>
    <property type="match status" value="1"/>
</dbReference>
<comment type="function">
    <text evidence="14">Calcium-selective channel required to prevent calcium stores from overfilling.</text>
</comment>
<evidence type="ECO:0000256" key="7">
    <source>
        <dbReference type="ARBA" id="ARBA00022824"/>
    </source>
</evidence>
<keyword evidence="10 15" id="KW-0175">Coiled coil</keyword>
<dbReference type="Proteomes" id="UP000035680">
    <property type="component" value="Unassembled WGS sequence"/>
</dbReference>
<keyword evidence="17" id="KW-1185">Reference proteome</keyword>
<dbReference type="GO" id="GO:0005789">
    <property type="term" value="C:endoplasmic reticulum membrane"/>
    <property type="evidence" value="ECO:0007669"/>
    <property type="project" value="UniProtKB-SubCell"/>
</dbReference>
<feature type="transmembrane region" description="Helical" evidence="16">
    <location>
        <begin position="100"/>
        <end position="126"/>
    </location>
</feature>
<feature type="transmembrane region" description="Helical" evidence="16">
    <location>
        <begin position="14"/>
        <end position="40"/>
    </location>
</feature>
<dbReference type="PANTHER" id="PTHR20917">
    <property type="entry name" value="PNAS-RELATED"/>
    <property type="match status" value="1"/>
</dbReference>
<evidence type="ECO:0000256" key="13">
    <source>
        <dbReference type="ARBA" id="ARBA00023303"/>
    </source>
</evidence>
<protein>
    <recommendedName>
        <fullName evidence="14">Calcium load-activated calcium channel</fullName>
        <shortName evidence="14">CLAC channel</shortName>
    </recommendedName>
</protein>
<dbReference type="InterPro" id="IPR008559">
    <property type="entry name" value="TMCO1"/>
</dbReference>
<evidence type="ECO:0000256" key="5">
    <source>
        <dbReference type="ARBA" id="ARBA00022673"/>
    </source>
</evidence>
<keyword evidence="9 16" id="KW-1133">Transmembrane helix</keyword>
<evidence type="ECO:0000256" key="16">
    <source>
        <dbReference type="SAM" id="Phobius"/>
    </source>
</evidence>
<comment type="similarity">
    <text evidence="2 14">Belongs to the TMCO1 family.</text>
</comment>
<evidence type="ECO:0000256" key="8">
    <source>
        <dbReference type="ARBA" id="ARBA00022837"/>
    </source>
</evidence>
<dbReference type="STRING" id="75913.A0A0K0FQB8"/>
<dbReference type="GO" id="GO:0005262">
    <property type="term" value="F:calcium channel activity"/>
    <property type="evidence" value="ECO:0007669"/>
    <property type="project" value="UniProtKB-UniRule"/>
</dbReference>
<dbReference type="PANTHER" id="PTHR20917:SF0">
    <property type="entry name" value="CALCIUM LOAD-ACTIVATED CALCIUM CHANNEL"/>
    <property type="match status" value="1"/>
</dbReference>
<dbReference type="InterPro" id="IPR002809">
    <property type="entry name" value="EMC3/TMCO1"/>
</dbReference>
<keyword evidence="4" id="KW-0109">Calcium transport</keyword>
<dbReference type="Pfam" id="PF01956">
    <property type="entry name" value="EMC3_TMCO1"/>
    <property type="match status" value="1"/>
</dbReference>
<organism evidence="17 18">
    <name type="scientific">Strongyloides venezuelensis</name>
    <name type="common">Threadworm</name>
    <dbReference type="NCBI Taxonomy" id="75913"/>
    <lineage>
        <taxon>Eukaryota</taxon>
        <taxon>Metazoa</taxon>
        <taxon>Ecdysozoa</taxon>
        <taxon>Nematoda</taxon>
        <taxon>Chromadorea</taxon>
        <taxon>Rhabditida</taxon>
        <taxon>Tylenchina</taxon>
        <taxon>Panagrolaimomorpha</taxon>
        <taxon>Strongyloidoidea</taxon>
        <taxon>Strongyloididae</taxon>
        <taxon>Strongyloides</taxon>
    </lineage>
</organism>
<sequence length="194" mass="22377">MPMAFILGHFLNMMFFYCLMVIGISILTALVGEGFLWFMIYRTDRYKSLHNMIEKQVKTIEKKKESTADVSEKNKKRLEKENEKLKQINKDMTMYKMKSMIGVGLIFTGFLSLFNSYFNGIIVAKLPFVPFSLIQGISHRNLTDDDLTSCSFIFLYILCTMSIRQNIQKMFGFQLSRTATKLTQGTGLIAEPPK</sequence>
<comment type="subcellular location">
    <subcellularLocation>
        <location evidence="1">Endoplasmic reticulum membrane</location>
        <topology evidence="1">Multi-pass membrane protein</topology>
    </subcellularLocation>
</comment>
<feature type="coiled-coil region" evidence="15">
    <location>
        <begin position="61"/>
        <end position="98"/>
    </location>
</feature>
<evidence type="ECO:0000256" key="10">
    <source>
        <dbReference type="ARBA" id="ARBA00023054"/>
    </source>
</evidence>
<proteinExistence type="inferred from homology"/>
<evidence type="ECO:0000256" key="9">
    <source>
        <dbReference type="ARBA" id="ARBA00022989"/>
    </source>
</evidence>
<evidence type="ECO:0000256" key="6">
    <source>
        <dbReference type="ARBA" id="ARBA00022692"/>
    </source>
</evidence>
<evidence type="ECO:0000256" key="14">
    <source>
        <dbReference type="PIRNR" id="PIRNR023322"/>
    </source>
</evidence>
<evidence type="ECO:0000256" key="1">
    <source>
        <dbReference type="ARBA" id="ARBA00004477"/>
    </source>
</evidence>
<dbReference type="GO" id="GO:0032469">
    <property type="term" value="P:endoplasmic reticulum calcium ion homeostasis"/>
    <property type="evidence" value="ECO:0007669"/>
    <property type="project" value="UniProtKB-UniRule"/>
</dbReference>
<evidence type="ECO:0000256" key="2">
    <source>
        <dbReference type="ARBA" id="ARBA00006537"/>
    </source>
</evidence>
<evidence type="ECO:0000256" key="11">
    <source>
        <dbReference type="ARBA" id="ARBA00023065"/>
    </source>
</evidence>
<evidence type="ECO:0000313" key="17">
    <source>
        <dbReference type="Proteomes" id="UP000035680"/>
    </source>
</evidence>
<keyword evidence="13" id="KW-0407">Ion channel</keyword>
<dbReference type="AlphaFoldDB" id="A0A0K0FQB8"/>
<evidence type="ECO:0000256" key="4">
    <source>
        <dbReference type="ARBA" id="ARBA00022568"/>
    </source>
</evidence>